<dbReference type="Proteomes" id="UP001438707">
    <property type="component" value="Unassembled WGS sequence"/>
</dbReference>
<comment type="caution">
    <text evidence="8">The sequence shown here is derived from an EMBL/GenBank/DDBJ whole genome shotgun (WGS) entry which is preliminary data.</text>
</comment>
<reference evidence="8 9" key="1">
    <citation type="journal article" date="2024" name="Nat. Commun.">
        <title>Phylogenomics reveals the evolutionary origins of lichenization in chlorophyte algae.</title>
        <authorList>
            <person name="Puginier C."/>
            <person name="Libourel C."/>
            <person name="Otte J."/>
            <person name="Skaloud P."/>
            <person name="Haon M."/>
            <person name="Grisel S."/>
            <person name="Petersen M."/>
            <person name="Berrin J.G."/>
            <person name="Delaux P.M."/>
            <person name="Dal Grande F."/>
            <person name="Keller J."/>
        </authorList>
    </citation>
    <scope>NUCLEOTIDE SEQUENCE [LARGE SCALE GENOMIC DNA]</scope>
    <source>
        <strain evidence="8 9">SAG 2145</strain>
    </source>
</reference>
<comment type="catalytic activity">
    <reaction evidence="1">
        <text>Catalyzes the rearrangement of -S-S- bonds in proteins.</text>
        <dbReference type="EC" id="5.3.4.1"/>
    </reaction>
</comment>
<keyword evidence="5" id="KW-0676">Redox-active center</keyword>
<keyword evidence="4" id="KW-0413">Isomerase</keyword>
<proteinExistence type="predicted"/>
<feature type="domain" description="Thioredoxin" evidence="6">
    <location>
        <begin position="77"/>
        <end position="135"/>
    </location>
</feature>
<evidence type="ECO:0000256" key="4">
    <source>
        <dbReference type="ARBA" id="ARBA00023235"/>
    </source>
</evidence>
<evidence type="ECO:0000256" key="3">
    <source>
        <dbReference type="ARBA" id="ARBA00023157"/>
    </source>
</evidence>
<dbReference type="EMBL" id="JALJOS010000033">
    <property type="protein sequence ID" value="KAK9822344.1"/>
    <property type="molecule type" value="Genomic_DNA"/>
</dbReference>
<protein>
    <recommendedName>
        <fullName evidence="2">protein disulfide-isomerase</fullName>
        <ecNumber evidence="2">5.3.4.1</ecNumber>
    </recommendedName>
</protein>
<dbReference type="InterPro" id="IPR036249">
    <property type="entry name" value="Thioredoxin-like_sf"/>
</dbReference>
<dbReference type="Gene3D" id="1.20.1150.12">
    <property type="entry name" value="Endoplasmic reticulum resident protein 29, C-terminal domain"/>
    <property type="match status" value="1"/>
</dbReference>
<evidence type="ECO:0000256" key="1">
    <source>
        <dbReference type="ARBA" id="ARBA00001182"/>
    </source>
</evidence>
<dbReference type="GO" id="GO:0006457">
    <property type="term" value="P:protein folding"/>
    <property type="evidence" value="ECO:0007669"/>
    <property type="project" value="TreeGrafter"/>
</dbReference>
<evidence type="ECO:0000259" key="7">
    <source>
        <dbReference type="Pfam" id="PF07749"/>
    </source>
</evidence>
<evidence type="ECO:0000259" key="6">
    <source>
        <dbReference type="Pfam" id="PF00085"/>
    </source>
</evidence>
<feature type="domain" description="Endoplasmic reticulum resident protein 29 C-terminal" evidence="7">
    <location>
        <begin position="145"/>
        <end position="197"/>
    </location>
</feature>
<dbReference type="GO" id="GO:0005783">
    <property type="term" value="C:endoplasmic reticulum"/>
    <property type="evidence" value="ECO:0007669"/>
    <property type="project" value="InterPro"/>
</dbReference>
<dbReference type="Pfam" id="PF00085">
    <property type="entry name" value="Thioredoxin"/>
    <property type="match status" value="1"/>
</dbReference>
<dbReference type="InterPro" id="IPR013766">
    <property type="entry name" value="Thioredoxin_domain"/>
</dbReference>
<keyword evidence="3" id="KW-1015">Disulfide bond</keyword>
<dbReference type="Pfam" id="PF07749">
    <property type="entry name" value="ERp29"/>
    <property type="match status" value="1"/>
</dbReference>
<name>A0AAW1QLM1_9CHLO</name>
<dbReference type="GO" id="GO:0003756">
    <property type="term" value="F:protein disulfide isomerase activity"/>
    <property type="evidence" value="ECO:0007669"/>
    <property type="project" value="UniProtKB-EC"/>
</dbReference>
<evidence type="ECO:0000313" key="9">
    <source>
        <dbReference type="Proteomes" id="UP001438707"/>
    </source>
</evidence>
<dbReference type="InterPro" id="IPR036356">
    <property type="entry name" value="ERp29_C_sf"/>
</dbReference>
<dbReference type="SUPFAM" id="SSF52833">
    <property type="entry name" value="Thioredoxin-like"/>
    <property type="match status" value="1"/>
</dbReference>
<dbReference type="EC" id="5.3.4.1" evidence="2"/>
<dbReference type="InterPro" id="IPR051063">
    <property type="entry name" value="PDI"/>
</dbReference>
<evidence type="ECO:0000256" key="5">
    <source>
        <dbReference type="ARBA" id="ARBA00023284"/>
    </source>
</evidence>
<evidence type="ECO:0000313" key="8">
    <source>
        <dbReference type="EMBL" id="KAK9822344.1"/>
    </source>
</evidence>
<evidence type="ECO:0000256" key="2">
    <source>
        <dbReference type="ARBA" id="ARBA00012723"/>
    </source>
</evidence>
<dbReference type="SUPFAM" id="SSF47933">
    <property type="entry name" value="ERP29 C domain-like"/>
    <property type="match status" value="1"/>
</dbReference>
<sequence>MNEWVWEKIEELRPVALAPDRRSSRCLRPDARNLRQARDGCKGRSSGILRPLVWTLQEPDTRVEEAGRGCELRCSPQNRVVIAKVNADEHKSLGTRFGVGGFPTLKYFSRGQPVDEPSDYSGGRTKDAFLEFINKKLTEDSGFARVEVLDALAAKFTSASDTQDLIKQAQELAASLTDDAKINGDVYLKSMQKAASKVSLLLPSIAGLHAP</sequence>
<dbReference type="PANTHER" id="PTHR45672:SF11">
    <property type="entry name" value="PROTEIN DISULFIDE-ISOMERASE C17H9.14C"/>
    <property type="match status" value="1"/>
</dbReference>
<dbReference type="AlphaFoldDB" id="A0AAW1QLM1"/>
<keyword evidence="9" id="KW-1185">Reference proteome</keyword>
<organism evidence="8 9">
    <name type="scientific">Apatococcus lobatus</name>
    <dbReference type="NCBI Taxonomy" id="904363"/>
    <lineage>
        <taxon>Eukaryota</taxon>
        <taxon>Viridiplantae</taxon>
        <taxon>Chlorophyta</taxon>
        <taxon>core chlorophytes</taxon>
        <taxon>Trebouxiophyceae</taxon>
        <taxon>Chlorellales</taxon>
        <taxon>Chlorellaceae</taxon>
        <taxon>Apatococcus</taxon>
    </lineage>
</organism>
<gene>
    <name evidence="8" type="ORF">WJX74_010083</name>
</gene>
<dbReference type="PANTHER" id="PTHR45672">
    <property type="entry name" value="PROTEIN DISULFIDE-ISOMERASE C17H9.14C-RELATED"/>
    <property type="match status" value="1"/>
</dbReference>
<dbReference type="Gene3D" id="3.40.30.10">
    <property type="entry name" value="Glutaredoxin"/>
    <property type="match status" value="1"/>
</dbReference>
<accession>A0AAW1QLM1</accession>
<dbReference type="InterPro" id="IPR011679">
    <property type="entry name" value="ERp29_C"/>
</dbReference>